<gene>
    <name evidence="1" type="ORF">AVDCRST_MAG30-3751</name>
</gene>
<protein>
    <recommendedName>
        <fullName evidence="2">DUF2804 domain-containing protein</fullName>
    </recommendedName>
</protein>
<evidence type="ECO:0000313" key="1">
    <source>
        <dbReference type="EMBL" id="CAA9530759.1"/>
    </source>
</evidence>
<evidence type="ECO:0008006" key="2">
    <source>
        <dbReference type="Google" id="ProtNLM"/>
    </source>
</evidence>
<dbReference type="PANTHER" id="PTHR35868">
    <property type="entry name" value="DUF2804 DOMAIN-CONTAINING PROTEIN-RELATED"/>
    <property type="match status" value="1"/>
</dbReference>
<dbReference type="InterPro" id="IPR021243">
    <property type="entry name" value="DUF2804"/>
</dbReference>
<dbReference type="Pfam" id="PF10974">
    <property type="entry name" value="DUF2804"/>
    <property type="match status" value="1"/>
</dbReference>
<dbReference type="PANTHER" id="PTHR35868:SF4">
    <property type="entry name" value="DUF2804 DOMAIN-CONTAINING PROTEIN"/>
    <property type="match status" value="1"/>
</dbReference>
<dbReference type="EMBL" id="CADCVS010000496">
    <property type="protein sequence ID" value="CAA9530759.1"/>
    <property type="molecule type" value="Genomic_DNA"/>
</dbReference>
<proteinExistence type="predicted"/>
<sequence length="281" mass="30506">MAAPTVLPWRGPAGARPPVALPLPGGGRRMPMVRGGRPLKSWRWVGCFGPEVMLCAASARIGPARVSWWAVWDREQRTLAEHTVHGRGGVRLDGSRVVVRDGPVRIDLTLDESEVEGIDTVSPHGSEYAWTRKRGGVRMRGSVSIADRRLPVDARGVVDDSAGYHARHTAWRWSAGVGTSVSGAAVAWNLVDGLHDDPRASERTVWVDGVAHEVPPVEFAGDLSSVGGLRFAQEAARSRRERLVVVASDYEQPFGTFTGELAVAGRLREGFGVMERHSATW</sequence>
<name>A0A6J4TSD5_9ACTN</name>
<organism evidence="1">
    <name type="scientific">uncultured Solirubrobacteraceae bacterium</name>
    <dbReference type="NCBI Taxonomy" id="1162706"/>
    <lineage>
        <taxon>Bacteria</taxon>
        <taxon>Bacillati</taxon>
        <taxon>Actinomycetota</taxon>
        <taxon>Thermoleophilia</taxon>
        <taxon>Solirubrobacterales</taxon>
        <taxon>Solirubrobacteraceae</taxon>
        <taxon>environmental samples</taxon>
    </lineage>
</organism>
<reference evidence="1" key="1">
    <citation type="submission" date="2020-02" db="EMBL/GenBank/DDBJ databases">
        <authorList>
            <person name="Meier V. D."/>
        </authorList>
    </citation>
    <scope>NUCLEOTIDE SEQUENCE</scope>
    <source>
        <strain evidence="1">AVDCRST_MAG30</strain>
    </source>
</reference>
<accession>A0A6J4TSD5</accession>
<dbReference type="AlphaFoldDB" id="A0A6J4TSD5"/>